<name>A0A519BP78_9DELT</name>
<dbReference type="InterPro" id="IPR001789">
    <property type="entry name" value="Sig_transdc_resp-reg_receiver"/>
</dbReference>
<keyword evidence="1" id="KW-0597">Phosphoprotein</keyword>
<sequence>MAYEILYVDDSDAMQKTVSMIFLNNSEFKITPLYDGSSLITVLDKSIPSIIIINYNISNAISYNMLKEIKNNSLYYNIPILLAAPSDLPNRERELFVEAGLNGFIYRPFDKETFINKIKRSLGLNINEDKIYDIAEFEKKTEDDNNKNIESKNPENFANDNSTPINTGQKQYFENMANDSSDAAINKNPKQDSAELSEAFENLFKDDNIFKEFQDLNKENDKINDSTINNFNDDRLNASGDISVDSNNAAEIIIDVQNNSSDYSNNAAEIIGTSEVIQPEFESVRNIETGINYEDKEEDNEMLKNRQADSGDVIIETETEEYNQDGTNQNAVNDTKISVEAAGYNKDNGDNDNDNDNDNEINEYMSKIIINEDIGVGDNIRSINFINNNSEENTNAEVGDASDLRILELNSANEAEFNINTPEVYDIQESNRYNDNSIVNFTDNTNEKYKGGEIKLEFLNDEFFGKMDEYLKKSIDDMIKDMKPEIIENIKNILPEIAEKLIKEEINKIKNENI</sequence>
<feature type="compositionally biased region" description="Basic and acidic residues" evidence="3">
    <location>
        <begin position="142"/>
        <end position="153"/>
    </location>
</feature>
<dbReference type="SUPFAM" id="SSF52172">
    <property type="entry name" value="CheY-like"/>
    <property type="match status" value="1"/>
</dbReference>
<proteinExistence type="predicted"/>
<evidence type="ECO:0000256" key="2">
    <source>
        <dbReference type="PROSITE-ProRule" id="PRU00169"/>
    </source>
</evidence>
<feature type="domain" description="Response regulatory" evidence="4">
    <location>
        <begin position="4"/>
        <end position="122"/>
    </location>
</feature>
<evidence type="ECO:0000259" key="4">
    <source>
        <dbReference type="PROSITE" id="PS50110"/>
    </source>
</evidence>
<comment type="caution">
    <text evidence="5">The sequence shown here is derived from an EMBL/GenBank/DDBJ whole genome shotgun (WGS) entry which is preliminary data.</text>
</comment>
<evidence type="ECO:0000256" key="3">
    <source>
        <dbReference type="SAM" id="MobiDB-lite"/>
    </source>
</evidence>
<dbReference type="AlphaFoldDB" id="A0A519BP78"/>
<comment type="caution">
    <text evidence="2">Lacks conserved residue(s) required for the propagation of feature annotation.</text>
</comment>
<dbReference type="EMBL" id="SGBB01000003">
    <property type="protein sequence ID" value="RZD19072.1"/>
    <property type="molecule type" value="Genomic_DNA"/>
</dbReference>
<dbReference type="Proteomes" id="UP000319296">
    <property type="component" value="Unassembled WGS sequence"/>
</dbReference>
<dbReference type="PROSITE" id="PS50110">
    <property type="entry name" value="RESPONSE_REGULATORY"/>
    <property type="match status" value="1"/>
</dbReference>
<dbReference type="PANTHER" id="PTHR44591">
    <property type="entry name" value="STRESS RESPONSE REGULATOR PROTEIN 1"/>
    <property type="match status" value="1"/>
</dbReference>
<feature type="compositionally biased region" description="Polar residues" evidence="3">
    <location>
        <begin position="154"/>
        <end position="165"/>
    </location>
</feature>
<accession>A0A519BP78</accession>
<organism evidence="5 6">
    <name type="scientific">Candidatus Acididesulfobacter diazotrophicus</name>
    <dbReference type="NCBI Taxonomy" id="2597226"/>
    <lineage>
        <taxon>Bacteria</taxon>
        <taxon>Deltaproteobacteria</taxon>
        <taxon>Candidatus Acidulodesulfobacterales</taxon>
        <taxon>Candidatus Acididesulfobacter</taxon>
    </lineage>
</organism>
<feature type="region of interest" description="Disordered" evidence="3">
    <location>
        <begin position="142"/>
        <end position="165"/>
    </location>
</feature>
<evidence type="ECO:0000313" key="6">
    <source>
        <dbReference type="Proteomes" id="UP000319296"/>
    </source>
</evidence>
<dbReference type="InterPro" id="IPR011006">
    <property type="entry name" value="CheY-like_superfamily"/>
</dbReference>
<evidence type="ECO:0000313" key="5">
    <source>
        <dbReference type="EMBL" id="RZD19072.1"/>
    </source>
</evidence>
<gene>
    <name evidence="5" type="ORF">EVG15_02915</name>
</gene>
<dbReference type="Gene3D" id="3.40.50.2300">
    <property type="match status" value="1"/>
</dbReference>
<protein>
    <submittedName>
        <fullName evidence="5">Response regulator</fullName>
    </submittedName>
</protein>
<dbReference type="InterPro" id="IPR050595">
    <property type="entry name" value="Bact_response_regulator"/>
</dbReference>
<dbReference type="Pfam" id="PF00072">
    <property type="entry name" value="Response_reg"/>
    <property type="match status" value="1"/>
</dbReference>
<evidence type="ECO:0000256" key="1">
    <source>
        <dbReference type="ARBA" id="ARBA00022553"/>
    </source>
</evidence>
<reference evidence="5 6" key="1">
    <citation type="journal article" date="2019" name="ISME J.">
        <title>Insights into ecological role of a new deltaproteobacterial order Candidatus Acidulodesulfobacterales by metagenomics and metatranscriptomics.</title>
        <authorList>
            <person name="Tan S."/>
            <person name="Liu J."/>
            <person name="Fang Y."/>
            <person name="Hedlund B.P."/>
            <person name="Lian Z.H."/>
            <person name="Huang L.Y."/>
            <person name="Li J.T."/>
            <person name="Huang L.N."/>
            <person name="Li W.J."/>
            <person name="Jiang H.C."/>
            <person name="Dong H.L."/>
            <person name="Shu W.S."/>
        </authorList>
    </citation>
    <scope>NUCLEOTIDE SEQUENCE [LARGE SCALE GENOMIC DNA]</scope>
    <source>
        <strain evidence="5">AP1</strain>
    </source>
</reference>
<dbReference type="PANTHER" id="PTHR44591:SF3">
    <property type="entry name" value="RESPONSE REGULATORY DOMAIN-CONTAINING PROTEIN"/>
    <property type="match status" value="1"/>
</dbReference>
<dbReference type="GO" id="GO:0000160">
    <property type="term" value="P:phosphorelay signal transduction system"/>
    <property type="evidence" value="ECO:0007669"/>
    <property type="project" value="InterPro"/>
</dbReference>